<dbReference type="SUPFAM" id="SSF51905">
    <property type="entry name" value="FAD/NAD(P)-binding domain"/>
    <property type="match status" value="1"/>
</dbReference>
<evidence type="ECO:0000256" key="4">
    <source>
        <dbReference type="ARBA" id="ARBA00022827"/>
    </source>
</evidence>
<keyword evidence="8" id="KW-0472">Membrane</keyword>
<name>F5RPZ7_9FIRM</name>
<evidence type="ECO:0000256" key="1">
    <source>
        <dbReference type="ARBA" id="ARBA00005272"/>
    </source>
</evidence>
<comment type="caution">
    <text evidence="10">The sequence shown here is derived from an EMBL/GenBank/DDBJ whole genome shotgun (WGS) entry which is preliminary data.</text>
</comment>
<dbReference type="PRINTS" id="PR00411">
    <property type="entry name" value="PNDRDTASEI"/>
</dbReference>
<evidence type="ECO:0000256" key="2">
    <source>
        <dbReference type="ARBA" id="ARBA00012637"/>
    </source>
</evidence>
<dbReference type="PRINTS" id="PR00368">
    <property type="entry name" value="FADPNR"/>
</dbReference>
<dbReference type="InterPro" id="IPR045024">
    <property type="entry name" value="NDH-2"/>
</dbReference>
<gene>
    <name evidence="10" type="ORF">HMPREF9081_2272</name>
</gene>
<organism evidence="10 11">
    <name type="scientific">Centipeda periodontii DSM 2778</name>
    <dbReference type="NCBI Taxonomy" id="888060"/>
    <lineage>
        <taxon>Bacteria</taxon>
        <taxon>Bacillati</taxon>
        <taxon>Bacillota</taxon>
        <taxon>Negativicutes</taxon>
        <taxon>Selenomonadales</taxon>
        <taxon>Selenomonadaceae</taxon>
        <taxon>Centipeda</taxon>
    </lineage>
</organism>
<keyword evidence="8" id="KW-0812">Transmembrane</keyword>
<dbReference type="Gene3D" id="3.50.50.100">
    <property type="match status" value="1"/>
</dbReference>
<dbReference type="InterPro" id="IPR023753">
    <property type="entry name" value="FAD/NAD-binding_dom"/>
</dbReference>
<accession>F5RPZ7</accession>
<keyword evidence="8" id="KW-1133">Transmembrane helix</keyword>
<feature type="transmembrane region" description="Helical" evidence="8">
    <location>
        <begin position="397"/>
        <end position="416"/>
    </location>
</feature>
<dbReference type="GO" id="GO:0050136">
    <property type="term" value="F:NADH dehydrogenase (quinone) (non-electrogenic) activity"/>
    <property type="evidence" value="ECO:0007669"/>
    <property type="project" value="UniProtKB-EC"/>
</dbReference>
<keyword evidence="6" id="KW-0520">NAD</keyword>
<keyword evidence="11" id="KW-1185">Reference proteome</keyword>
<protein>
    <recommendedName>
        <fullName evidence="2">NADH:ubiquinone reductase (non-electrogenic)</fullName>
        <ecNumber evidence="2">1.6.5.9</ecNumber>
    </recommendedName>
</protein>
<evidence type="ECO:0000259" key="9">
    <source>
        <dbReference type="Pfam" id="PF07992"/>
    </source>
</evidence>
<evidence type="ECO:0000256" key="7">
    <source>
        <dbReference type="ARBA" id="ARBA00047599"/>
    </source>
</evidence>
<dbReference type="PANTHER" id="PTHR43706">
    <property type="entry name" value="NADH DEHYDROGENASE"/>
    <property type="match status" value="1"/>
</dbReference>
<evidence type="ECO:0000256" key="3">
    <source>
        <dbReference type="ARBA" id="ARBA00022630"/>
    </source>
</evidence>
<dbReference type="HOGENOM" id="CLU_021377_7_1_9"/>
<dbReference type="InterPro" id="IPR036188">
    <property type="entry name" value="FAD/NAD-bd_sf"/>
</dbReference>
<evidence type="ECO:0000256" key="5">
    <source>
        <dbReference type="ARBA" id="ARBA00023002"/>
    </source>
</evidence>
<dbReference type="AlphaFoldDB" id="F5RPZ7"/>
<keyword evidence="4" id="KW-0274">FAD</keyword>
<evidence type="ECO:0000256" key="8">
    <source>
        <dbReference type="SAM" id="Phobius"/>
    </source>
</evidence>
<evidence type="ECO:0000256" key="6">
    <source>
        <dbReference type="ARBA" id="ARBA00023027"/>
    </source>
</evidence>
<feature type="domain" description="FAD/NAD(P)-binding" evidence="9">
    <location>
        <begin position="24"/>
        <end position="344"/>
    </location>
</feature>
<dbReference type="Proteomes" id="UP000004067">
    <property type="component" value="Unassembled WGS sequence"/>
</dbReference>
<dbReference type="STRING" id="888060.HMPREF9081_2272"/>
<comment type="catalytic activity">
    <reaction evidence="7">
        <text>a quinone + NADH + H(+) = a quinol + NAD(+)</text>
        <dbReference type="Rhea" id="RHEA:46160"/>
        <dbReference type="ChEBI" id="CHEBI:15378"/>
        <dbReference type="ChEBI" id="CHEBI:24646"/>
        <dbReference type="ChEBI" id="CHEBI:57540"/>
        <dbReference type="ChEBI" id="CHEBI:57945"/>
        <dbReference type="ChEBI" id="CHEBI:132124"/>
        <dbReference type="EC" id="1.6.5.9"/>
    </reaction>
</comment>
<sequence>MTRLCDFFHYCNKEWGIIMADQKHIVIVGAGFGGVRLAKELVKENVRVTLVDRHNYHLFQPLLYQVSTAVLSSSEIAYPTRQFFKNNPNVNFYMSKALGVDQDRRVLITKHGEISYDYLVLAAGATTNFFGNKSVERNSYAMKTLQEAISLRGHIIHEFERASRKSGPDQREARQRHLNFVIVGGGATGIEMAGALMELIDIFKKEFHTIDFSEVHVTLLEAMGSVLPMVPPDLQQHTIDVLRKKGVDVRLNTAVTEYDGNDLTLNNGEVIPTKTVIWAAGVRAQDFIKDCGGEVDRAGRIIVEENLLVKGSDRVFAIGDCANFQHGDMQRPLPTVAPVATQEALQVKENIMALIAGKTPDQLGKFVYKDLGAMATIGKGEAVMNGPMPVLGFNLKMSGFFAWFAWMLVHLIRLAGKYADFTVSVKWIWNFFFGTRLARIIHSKME</sequence>
<dbReference type="EC" id="1.6.5.9" evidence="2"/>
<dbReference type="EMBL" id="AFHQ01000056">
    <property type="protein sequence ID" value="EGK57435.1"/>
    <property type="molecule type" value="Genomic_DNA"/>
</dbReference>
<evidence type="ECO:0000313" key="10">
    <source>
        <dbReference type="EMBL" id="EGK57435.1"/>
    </source>
</evidence>
<dbReference type="PANTHER" id="PTHR43706:SF47">
    <property type="entry name" value="EXTERNAL NADH-UBIQUINONE OXIDOREDUCTASE 1, MITOCHONDRIAL-RELATED"/>
    <property type="match status" value="1"/>
</dbReference>
<proteinExistence type="inferred from homology"/>
<reference evidence="10 11" key="1">
    <citation type="submission" date="2011-04" db="EMBL/GenBank/DDBJ databases">
        <authorList>
            <person name="Muzny D."/>
            <person name="Qin X."/>
            <person name="Deng J."/>
            <person name="Jiang H."/>
            <person name="Liu Y."/>
            <person name="Qu J."/>
            <person name="Song X.-Z."/>
            <person name="Zhang L."/>
            <person name="Thornton R."/>
            <person name="Coyle M."/>
            <person name="Francisco L."/>
            <person name="Jackson L."/>
            <person name="Javaid M."/>
            <person name="Korchina V."/>
            <person name="Kovar C."/>
            <person name="Mata R."/>
            <person name="Mathew T."/>
            <person name="Ngo R."/>
            <person name="Nguyen L."/>
            <person name="Nguyen N."/>
            <person name="Okwuonu G."/>
            <person name="Ongeri F."/>
            <person name="Pham C."/>
            <person name="Simmons D."/>
            <person name="Wilczek-Boney K."/>
            <person name="Hale W."/>
            <person name="Jakkamsetti A."/>
            <person name="Pham P."/>
            <person name="Ruth R."/>
            <person name="San Lucas F."/>
            <person name="Warren J."/>
            <person name="Zhang J."/>
            <person name="Zhao Z."/>
            <person name="Zhou C."/>
            <person name="Zhu D."/>
            <person name="Lee S."/>
            <person name="Bess C."/>
            <person name="Blankenburg K."/>
            <person name="Forbes L."/>
            <person name="Fu Q."/>
            <person name="Gubbala S."/>
            <person name="Hirani K."/>
            <person name="Jayaseelan J.C."/>
            <person name="Lara F."/>
            <person name="Munidasa M."/>
            <person name="Palculict T."/>
            <person name="Patil S."/>
            <person name="Pu L.-L."/>
            <person name="Saada N."/>
            <person name="Tang L."/>
            <person name="Weissenberger G."/>
            <person name="Zhu Y."/>
            <person name="Hemphill L."/>
            <person name="Shang Y."/>
            <person name="Youmans B."/>
            <person name="Ayvaz T."/>
            <person name="Ross M."/>
            <person name="Santibanez J."/>
            <person name="Aqrawi P."/>
            <person name="Gross S."/>
            <person name="Joshi V."/>
            <person name="Fowler G."/>
            <person name="Nazareth L."/>
            <person name="Reid J."/>
            <person name="Worley K."/>
            <person name="Petrosino J."/>
            <person name="Highlander S."/>
            <person name="Gibbs R."/>
        </authorList>
    </citation>
    <scope>NUCLEOTIDE SEQUENCE [LARGE SCALE GENOMIC DNA]</scope>
    <source>
        <strain evidence="10 11">DSM 2778</strain>
    </source>
</reference>
<dbReference type="Pfam" id="PF07992">
    <property type="entry name" value="Pyr_redox_2"/>
    <property type="match status" value="1"/>
</dbReference>
<comment type="similarity">
    <text evidence="1">Belongs to the NADH dehydrogenase family.</text>
</comment>
<evidence type="ECO:0000313" key="11">
    <source>
        <dbReference type="Proteomes" id="UP000004067"/>
    </source>
</evidence>
<dbReference type="eggNOG" id="COG1252">
    <property type="taxonomic scope" value="Bacteria"/>
</dbReference>
<keyword evidence="5 10" id="KW-0560">Oxidoreductase</keyword>
<keyword evidence="3" id="KW-0285">Flavoprotein</keyword>